<gene>
    <name evidence="1" type="ORF">HGA15_17625</name>
</gene>
<comment type="caution">
    <text evidence="1">The sequence shown here is derived from an EMBL/GenBank/DDBJ whole genome shotgun (WGS) entry which is preliminary data.</text>
</comment>
<evidence type="ECO:0000313" key="2">
    <source>
        <dbReference type="Proteomes" id="UP000570678"/>
    </source>
</evidence>
<proteinExistence type="predicted"/>
<keyword evidence="2" id="KW-1185">Reference proteome</keyword>
<dbReference type="RefSeq" id="WP_062978382.1">
    <property type="nucleotide sequence ID" value="NZ_JAAXOT010000008.1"/>
</dbReference>
<name>A0A846YGM5_9NOCA</name>
<evidence type="ECO:0000313" key="1">
    <source>
        <dbReference type="EMBL" id="NKY57925.1"/>
    </source>
</evidence>
<dbReference type="EMBL" id="JAAXOT010000008">
    <property type="protein sequence ID" value="NKY57925.1"/>
    <property type="molecule type" value="Genomic_DNA"/>
</dbReference>
<dbReference type="AlphaFoldDB" id="A0A846YGM5"/>
<accession>A0A846YGM5</accession>
<organism evidence="1 2">
    <name type="scientific">Nocardia flavorosea</name>
    <dbReference type="NCBI Taxonomy" id="53429"/>
    <lineage>
        <taxon>Bacteria</taxon>
        <taxon>Bacillati</taxon>
        <taxon>Actinomycetota</taxon>
        <taxon>Actinomycetes</taxon>
        <taxon>Mycobacteriales</taxon>
        <taxon>Nocardiaceae</taxon>
        <taxon>Nocardia</taxon>
    </lineage>
</organism>
<sequence>MVDVGFSGVGGSLAASLRRSHSDRAVTRACAAAGIATGLPVGLVPSAAWLTLYRLLHETAAPAHDRPAPRRGR</sequence>
<reference evidence="1 2" key="1">
    <citation type="submission" date="2020-04" db="EMBL/GenBank/DDBJ databases">
        <title>MicrobeNet Type strains.</title>
        <authorList>
            <person name="Nicholson A.C."/>
        </authorList>
    </citation>
    <scope>NUCLEOTIDE SEQUENCE [LARGE SCALE GENOMIC DNA]</scope>
    <source>
        <strain evidence="1 2">JCM 3332</strain>
    </source>
</reference>
<dbReference type="Proteomes" id="UP000570678">
    <property type="component" value="Unassembled WGS sequence"/>
</dbReference>
<protein>
    <submittedName>
        <fullName evidence="1">Uncharacterized protein</fullName>
    </submittedName>
</protein>